<sequence length="35" mass="4200">MILITDTIFKSRMFYAIKSKKDEFIKNTIVFIKLC</sequence>
<name>A0A4R7F3W4_9FLAO</name>
<evidence type="ECO:0000313" key="2">
    <source>
        <dbReference type="Proteomes" id="UP000295215"/>
    </source>
</evidence>
<reference evidence="1 2" key="1">
    <citation type="submission" date="2019-03" db="EMBL/GenBank/DDBJ databases">
        <title>Genomic Encyclopedia of Archaeal and Bacterial Type Strains, Phase II (KMG-II): from individual species to whole genera.</title>
        <authorList>
            <person name="Goeker M."/>
        </authorList>
    </citation>
    <scope>NUCLEOTIDE SEQUENCE [LARGE SCALE GENOMIC DNA]</scope>
    <source>
        <strain evidence="1 2">DSM 28213</strain>
    </source>
</reference>
<dbReference type="Proteomes" id="UP000295215">
    <property type="component" value="Unassembled WGS sequence"/>
</dbReference>
<accession>A0A4R7F3W4</accession>
<gene>
    <name evidence="1" type="ORF">C8P70_103152</name>
</gene>
<organism evidence="1 2">
    <name type="scientific">Myroides indicus</name>
    <dbReference type="NCBI Taxonomy" id="1323422"/>
    <lineage>
        <taxon>Bacteria</taxon>
        <taxon>Pseudomonadati</taxon>
        <taxon>Bacteroidota</taxon>
        <taxon>Flavobacteriia</taxon>
        <taxon>Flavobacteriales</taxon>
        <taxon>Flavobacteriaceae</taxon>
        <taxon>Myroides</taxon>
    </lineage>
</organism>
<dbReference type="EMBL" id="SOAG01000003">
    <property type="protein sequence ID" value="TDS65126.1"/>
    <property type="molecule type" value="Genomic_DNA"/>
</dbReference>
<comment type="caution">
    <text evidence="1">The sequence shown here is derived from an EMBL/GenBank/DDBJ whole genome shotgun (WGS) entry which is preliminary data.</text>
</comment>
<dbReference type="AlphaFoldDB" id="A0A4R7F3W4"/>
<keyword evidence="2" id="KW-1185">Reference proteome</keyword>
<proteinExistence type="predicted"/>
<protein>
    <submittedName>
        <fullName evidence="1">Uncharacterized protein</fullName>
    </submittedName>
</protein>
<evidence type="ECO:0000313" key="1">
    <source>
        <dbReference type="EMBL" id="TDS65126.1"/>
    </source>
</evidence>